<evidence type="ECO:0000256" key="1">
    <source>
        <dbReference type="ARBA" id="ARBA00004141"/>
    </source>
</evidence>
<dbReference type="SMART" id="SM00382">
    <property type="entry name" value="AAA"/>
    <property type="match status" value="2"/>
</dbReference>
<keyword evidence="4 10" id="KW-0812">Transmembrane</keyword>
<comment type="subcellular location">
    <subcellularLocation>
        <location evidence="1">Membrane</location>
        <topology evidence="1">Multi-pass membrane protein</topology>
    </subcellularLocation>
</comment>
<dbReference type="SUPFAM" id="SSF52540">
    <property type="entry name" value="P-loop containing nucleoside triphosphate hydrolases"/>
    <property type="match status" value="2"/>
</dbReference>
<proteinExistence type="inferred from homology"/>
<feature type="transmembrane region" description="Helical" evidence="10">
    <location>
        <begin position="324"/>
        <end position="347"/>
    </location>
</feature>
<comment type="similarity">
    <text evidence="2">Belongs to the ABC transporter superfamily. ABCC family. Conjugate transporter (TC 3.A.1.208) subfamily.</text>
</comment>
<evidence type="ECO:0000256" key="10">
    <source>
        <dbReference type="SAM" id="Phobius"/>
    </source>
</evidence>
<keyword evidence="6" id="KW-0067">ATP-binding</keyword>
<dbReference type="InterPro" id="IPR003439">
    <property type="entry name" value="ABC_transporter-like_ATP-bd"/>
</dbReference>
<dbReference type="Pfam" id="PF00664">
    <property type="entry name" value="ABC_membrane"/>
    <property type="match status" value="2"/>
</dbReference>
<gene>
    <name evidence="13" type="ORF">ODALV1_LOCUS22900</name>
</gene>
<feature type="compositionally biased region" description="Acidic residues" evidence="9">
    <location>
        <begin position="1356"/>
        <end position="1373"/>
    </location>
</feature>
<evidence type="ECO:0000256" key="8">
    <source>
        <dbReference type="ARBA" id="ARBA00023136"/>
    </source>
</evidence>
<feature type="transmembrane region" description="Helical" evidence="10">
    <location>
        <begin position="812"/>
        <end position="840"/>
    </location>
</feature>
<dbReference type="PROSITE" id="PS50893">
    <property type="entry name" value="ABC_TRANSPORTER_2"/>
    <property type="match status" value="2"/>
</dbReference>
<dbReference type="PROSITE" id="PS00211">
    <property type="entry name" value="ABC_TRANSPORTER_1"/>
    <property type="match status" value="2"/>
</dbReference>
<feature type="transmembrane region" description="Helical" evidence="10">
    <location>
        <begin position="999"/>
        <end position="1020"/>
    </location>
</feature>
<evidence type="ECO:0000256" key="9">
    <source>
        <dbReference type="SAM" id="MobiDB-lite"/>
    </source>
</evidence>
<evidence type="ECO:0000256" key="6">
    <source>
        <dbReference type="ARBA" id="ARBA00022840"/>
    </source>
</evidence>
<evidence type="ECO:0000313" key="13">
    <source>
        <dbReference type="EMBL" id="CAL8129140.1"/>
    </source>
</evidence>
<feature type="transmembrane region" description="Helical" evidence="10">
    <location>
        <begin position="911"/>
        <end position="931"/>
    </location>
</feature>
<evidence type="ECO:0000259" key="11">
    <source>
        <dbReference type="PROSITE" id="PS50893"/>
    </source>
</evidence>
<feature type="transmembrane region" description="Helical" evidence="10">
    <location>
        <begin position="367"/>
        <end position="388"/>
    </location>
</feature>
<feature type="transmembrane region" description="Helical" evidence="10">
    <location>
        <begin position="885"/>
        <end position="905"/>
    </location>
</feature>
<keyword evidence="3" id="KW-0813">Transport</keyword>
<dbReference type="Gene3D" id="1.20.1560.10">
    <property type="entry name" value="ABC transporter type 1, transmembrane domain"/>
    <property type="match status" value="2"/>
</dbReference>
<keyword evidence="14" id="KW-1185">Reference proteome</keyword>
<feature type="region of interest" description="Disordered" evidence="9">
    <location>
        <begin position="1066"/>
        <end position="1086"/>
    </location>
</feature>
<dbReference type="Pfam" id="PF00005">
    <property type="entry name" value="ABC_tran"/>
    <property type="match status" value="2"/>
</dbReference>
<evidence type="ECO:0000256" key="3">
    <source>
        <dbReference type="ARBA" id="ARBA00022448"/>
    </source>
</evidence>
<accession>A0ABP1RJC0</accession>
<feature type="domain" description="ABC transmembrane type-1" evidence="12">
    <location>
        <begin position="116"/>
        <end position="382"/>
    </location>
</feature>
<dbReference type="EMBL" id="CAXLJM020000076">
    <property type="protein sequence ID" value="CAL8129140.1"/>
    <property type="molecule type" value="Genomic_DNA"/>
</dbReference>
<dbReference type="InterPro" id="IPR050173">
    <property type="entry name" value="ABC_transporter_C-like"/>
</dbReference>
<feature type="region of interest" description="Disordered" evidence="9">
    <location>
        <begin position="1343"/>
        <end position="1373"/>
    </location>
</feature>
<evidence type="ECO:0000256" key="2">
    <source>
        <dbReference type="ARBA" id="ARBA00009726"/>
    </source>
</evidence>
<dbReference type="InterPro" id="IPR017871">
    <property type="entry name" value="ABC_transporter-like_CS"/>
</dbReference>
<dbReference type="Proteomes" id="UP001642540">
    <property type="component" value="Unassembled WGS sequence"/>
</dbReference>
<evidence type="ECO:0000256" key="7">
    <source>
        <dbReference type="ARBA" id="ARBA00022989"/>
    </source>
</evidence>
<dbReference type="InterPro" id="IPR011527">
    <property type="entry name" value="ABC1_TM_dom"/>
</dbReference>
<dbReference type="PANTHER" id="PTHR24223">
    <property type="entry name" value="ATP-BINDING CASSETTE SUB-FAMILY C"/>
    <property type="match status" value="1"/>
</dbReference>
<feature type="domain" description="ABC transmembrane type-1" evidence="12">
    <location>
        <begin position="720"/>
        <end position="1053"/>
    </location>
</feature>
<dbReference type="CDD" id="cd03244">
    <property type="entry name" value="ABCC_MRP_domain2"/>
    <property type="match status" value="1"/>
</dbReference>
<feature type="transmembrane region" description="Helical" evidence="10">
    <location>
        <begin position="711"/>
        <end position="731"/>
    </location>
</feature>
<reference evidence="13 14" key="1">
    <citation type="submission" date="2024-08" db="EMBL/GenBank/DDBJ databases">
        <authorList>
            <person name="Cucini C."/>
            <person name="Frati F."/>
        </authorList>
    </citation>
    <scope>NUCLEOTIDE SEQUENCE [LARGE SCALE GENOMIC DNA]</scope>
</reference>
<comment type="caution">
    <text evidence="13">The sequence shown here is derived from an EMBL/GenBank/DDBJ whole genome shotgun (WGS) entry which is preliminary data.</text>
</comment>
<dbReference type="InterPro" id="IPR003593">
    <property type="entry name" value="AAA+_ATPase"/>
</dbReference>
<dbReference type="PROSITE" id="PS50929">
    <property type="entry name" value="ABC_TM1F"/>
    <property type="match status" value="2"/>
</dbReference>
<sequence>MDYSGKKEVPNPRDSAGLLSRLFFLWIFPLMRLGAQKDLGIDDAYNAPEEDLSAELGTKLGIAWNKQVADSKRKPENGKEKNQSKNGEPKFYKALWSLFGTKYSLLCFGTLVDECVIKVAQPIFLRFLIQSFSDHSVTKSQQLVYATGVCFTSLAHALLMHPVSFGILHLGMKCRIATSSLIYRKTLKLSKAAQDDMPIGQVINLLSSDVNRFDFNILYCVIGPLQTIIFTYILWEELGFSCLAGTGFVMILMPLQWYIGKLSRNFRFELAAKSDERGRIMGEIIGAMRIIKIYAWEKPFASLITNIRKEEVGALRKRALLRSFYFSMFVTSSKLVPYMTFLVYVMLGNNLTADKVFFSLSIFNVVIQNMVSVLPSAAAGIGEVMVAIKRIENFLLLDEQKSASNVEVRLMQSEQDFRKRISISSRINPAIQMENVTAQWANSFNISTSSCLNKVTTAISGHKLVMVVGPIGSGKSSFLQALLQELPISSGKCMIKGHIAYASQEPWIFSGTLRQNILFGLPYERDKYEEIVSASALASDFAQLPQGDMTPMGEKGMSLSGGQKARLGLARALYQQADIYLMDDPLSAVDARVSRQIFEKCMKRYLVNNLRILVTHQLQYLPQADFILVFDQGKLISQGTYQQLSDRGIDFLNIISNESEESKLFRRASSFKIEETEKEVKKDVQRRRTQVEHMAAGSINMRTYWDYFRLGNSYLGMISLLIGFIVSQLLYSFTDYWLAYWTNSEVTWSTSVKLQDAPVLKEWGILSNDPYGNEISGTGRKFLTTTTTTTTPAPSRNIFSKLLDNSYRGQEFYIWIYTIFVFSVAIATHLKAIGFFTYCLRISVNIHEKMFSGIIRAPVKFFDDNPSGRIMNRFSKDLSSMDENLPAAFIDVIEIGLVMIGVIFIVVLSNFYVIVPSVLLILSLGFIRKFYIKTARDVKRLEAITKSPLFTHLTASMQGLTTIRSSKRQITLVDQFDSIQDIHSATWFLFISSNRWFGIWLEMISVLFLASVTYGFLLVAGGTSGSVGLAISSVLTLTGTFQWGMRQSAETENLMTSVERTIEYTKIEPEEDDNSSEESSKITPENWPKDGEIKFENLTLAYGDKIVLNDLNFEIKSGEKIGIVGRTGAGKSTVLCALFRLSETTGEVLIDGVKIRKVGLYELRKNLSIIPQEPVLFSGSVRMNLDPFEKASDEQLWKVLEEVDLKNAVPALDSQVQDGGSNFSVGQRQLFCLARAILRRNKVIVMDEATANVDPQTDALIQETIRNKFGNCTVLMIAHRLHSVVECDKVLVLDKGRLIQFDHPHKLYQNRGGIFYSMSRSTGGGSHEQLMATAEKAYLKKFPPPEELIEEVKEDQPDDDDDNEDGDDKTEEN</sequence>
<organism evidence="13 14">
    <name type="scientific">Orchesella dallaii</name>
    <dbReference type="NCBI Taxonomy" id="48710"/>
    <lineage>
        <taxon>Eukaryota</taxon>
        <taxon>Metazoa</taxon>
        <taxon>Ecdysozoa</taxon>
        <taxon>Arthropoda</taxon>
        <taxon>Hexapoda</taxon>
        <taxon>Collembola</taxon>
        <taxon>Entomobryomorpha</taxon>
        <taxon>Entomobryoidea</taxon>
        <taxon>Orchesellidae</taxon>
        <taxon>Orchesellinae</taxon>
        <taxon>Orchesella</taxon>
    </lineage>
</organism>
<keyword evidence="5" id="KW-0547">Nucleotide-binding</keyword>
<dbReference type="CDD" id="cd03250">
    <property type="entry name" value="ABCC_MRP_domain1"/>
    <property type="match status" value="1"/>
</dbReference>
<keyword evidence="7 10" id="KW-1133">Transmembrane helix</keyword>
<feature type="domain" description="ABC transporter" evidence="11">
    <location>
        <begin position="431"/>
        <end position="657"/>
    </location>
</feature>
<evidence type="ECO:0000256" key="5">
    <source>
        <dbReference type="ARBA" id="ARBA00022741"/>
    </source>
</evidence>
<evidence type="ECO:0000313" key="14">
    <source>
        <dbReference type="Proteomes" id="UP001642540"/>
    </source>
</evidence>
<protein>
    <recommendedName>
        <fullName evidence="15">Multidrug resistance-associated protein 4</fullName>
    </recommendedName>
</protein>
<feature type="domain" description="ABC transporter" evidence="11">
    <location>
        <begin position="1093"/>
        <end position="1320"/>
    </location>
</feature>
<evidence type="ECO:0000256" key="4">
    <source>
        <dbReference type="ARBA" id="ARBA00022692"/>
    </source>
</evidence>
<evidence type="ECO:0008006" key="15">
    <source>
        <dbReference type="Google" id="ProtNLM"/>
    </source>
</evidence>
<evidence type="ECO:0000259" key="12">
    <source>
        <dbReference type="PROSITE" id="PS50929"/>
    </source>
</evidence>
<keyword evidence="8 10" id="KW-0472">Membrane</keyword>
<dbReference type="Gene3D" id="3.40.50.300">
    <property type="entry name" value="P-loop containing nucleotide triphosphate hydrolases"/>
    <property type="match status" value="2"/>
</dbReference>
<dbReference type="PANTHER" id="PTHR24223:SF456">
    <property type="entry name" value="MULTIDRUG RESISTANCE-ASSOCIATED PROTEIN LETHAL(2)03659"/>
    <property type="match status" value="1"/>
</dbReference>
<feature type="transmembrane region" description="Helical" evidence="10">
    <location>
        <begin position="213"/>
        <end position="232"/>
    </location>
</feature>
<dbReference type="InterPro" id="IPR036640">
    <property type="entry name" value="ABC1_TM_sf"/>
</dbReference>
<dbReference type="SUPFAM" id="SSF90123">
    <property type="entry name" value="ABC transporter transmembrane region"/>
    <property type="match status" value="2"/>
</dbReference>
<feature type="transmembrane region" description="Helical" evidence="10">
    <location>
        <begin position="238"/>
        <end position="259"/>
    </location>
</feature>
<dbReference type="InterPro" id="IPR027417">
    <property type="entry name" value="P-loop_NTPase"/>
</dbReference>
<name>A0ABP1RJC0_9HEXA</name>